<feature type="region of interest" description="Disordered" evidence="8">
    <location>
        <begin position="55"/>
        <end position="75"/>
    </location>
</feature>
<evidence type="ECO:0000313" key="11">
    <source>
        <dbReference type="Proteomes" id="UP000322225"/>
    </source>
</evidence>
<keyword evidence="4" id="KW-0805">Transcription regulation</keyword>
<dbReference type="PANTHER" id="PTHR15970">
    <property type="entry name" value="ELL-ASSOCIATED FACTOR EAF"/>
    <property type="match status" value="1"/>
</dbReference>
<evidence type="ECO:0000256" key="3">
    <source>
        <dbReference type="ARBA" id="ARBA00022553"/>
    </source>
</evidence>
<reference evidence="10" key="1">
    <citation type="submission" date="2017-08" db="EMBL/GenBank/DDBJ databases">
        <authorList>
            <person name="Cuomo C."/>
            <person name="Billmyre B."/>
            <person name="Heitman J."/>
        </authorList>
    </citation>
    <scope>NUCLEOTIDE SEQUENCE</scope>
    <source>
        <strain evidence="10">CBS 12478</strain>
    </source>
</reference>
<evidence type="ECO:0000256" key="7">
    <source>
        <dbReference type="ARBA" id="ARBA00023242"/>
    </source>
</evidence>
<dbReference type="InterPro" id="IPR027093">
    <property type="entry name" value="EAF_fam"/>
</dbReference>
<evidence type="ECO:0000256" key="1">
    <source>
        <dbReference type="ARBA" id="ARBA00004123"/>
    </source>
</evidence>
<feature type="compositionally biased region" description="Acidic residues" evidence="8">
    <location>
        <begin position="293"/>
        <end position="310"/>
    </location>
</feature>
<comment type="similarity">
    <text evidence="2">Belongs to the EAF family.</text>
</comment>
<dbReference type="GO" id="GO:0003711">
    <property type="term" value="F:transcription elongation factor activity"/>
    <property type="evidence" value="ECO:0007669"/>
    <property type="project" value="TreeGrafter"/>
</dbReference>
<dbReference type="GO" id="GO:0032783">
    <property type="term" value="C:super elongation complex"/>
    <property type="evidence" value="ECO:0007669"/>
    <property type="project" value="InterPro"/>
</dbReference>
<keyword evidence="3" id="KW-0597">Phosphoprotein</keyword>
<evidence type="ECO:0000256" key="8">
    <source>
        <dbReference type="SAM" id="MobiDB-lite"/>
    </source>
</evidence>
<dbReference type="InterPro" id="IPR019194">
    <property type="entry name" value="Tscrpt_elong_fac_Eaf_N"/>
</dbReference>
<keyword evidence="7" id="KW-0539">Nucleus</keyword>
<evidence type="ECO:0000313" key="10">
    <source>
        <dbReference type="EMBL" id="WWD18390.1"/>
    </source>
</evidence>
<dbReference type="Pfam" id="PF09816">
    <property type="entry name" value="EAF"/>
    <property type="match status" value="1"/>
</dbReference>
<evidence type="ECO:0000256" key="4">
    <source>
        <dbReference type="ARBA" id="ARBA00023015"/>
    </source>
</evidence>
<keyword evidence="5" id="KW-0010">Activator</keyword>
<feature type="compositionally biased region" description="Low complexity" evidence="8">
    <location>
        <begin position="245"/>
        <end position="278"/>
    </location>
</feature>
<feature type="compositionally biased region" description="Low complexity" evidence="8">
    <location>
        <begin position="120"/>
        <end position="142"/>
    </location>
</feature>
<dbReference type="GO" id="GO:0006368">
    <property type="term" value="P:transcription elongation by RNA polymerase II"/>
    <property type="evidence" value="ECO:0007669"/>
    <property type="project" value="InterPro"/>
</dbReference>
<organism evidence="10 11">
    <name type="scientific">Kwoniella shandongensis</name>
    <dbReference type="NCBI Taxonomy" id="1734106"/>
    <lineage>
        <taxon>Eukaryota</taxon>
        <taxon>Fungi</taxon>
        <taxon>Dikarya</taxon>
        <taxon>Basidiomycota</taxon>
        <taxon>Agaricomycotina</taxon>
        <taxon>Tremellomycetes</taxon>
        <taxon>Tremellales</taxon>
        <taxon>Cryptococcaceae</taxon>
        <taxon>Kwoniella</taxon>
    </lineage>
</organism>
<evidence type="ECO:0000259" key="9">
    <source>
        <dbReference type="Pfam" id="PF09816"/>
    </source>
</evidence>
<name>A0A5M6CBL8_9TREE</name>
<dbReference type="EMBL" id="CP144055">
    <property type="protein sequence ID" value="WWD18390.1"/>
    <property type="molecule type" value="Genomic_DNA"/>
</dbReference>
<evidence type="ECO:0000256" key="5">
    <source>
        <dbReference type="ARBA" id="ARBA00023159"/>
    </source>
</evidence>
<protein>
    <recommendedName>
        <fullName evidence="9">Transcription elongation factor Eaf N-terminal domain-containing protein</fullName>
    </recommendedName>
</protein>
<accession>A0A5M6CBL8</accession>
<dbReference type="OrthoDB" id="125903at2759"/>
<feature type="region of interest" description="Disordered" evidence="8">
    <location>
        <begin position="120"/>
        <end position="367"/>
    </location>
</feature>
<feature type="domain" description="Transcription elongation factor Eaf N-terminal" evidence="9">
    <location>
        <begin position="21"/>
        <end position="121"/>
    </location>
</feature>
<proteinExistence type="inferred from homology"/>
<evidence type="ECO:0000256" key="6">
    <source>
        <dbReference type="ARBA" id="ARBA00023163"/>
    </source>
</evidence>
<evidence type="ECO:0000256" key="2">
    <source>
        <dbReference type="ARBA" id="ARBA00007798"/>
    </source>
</evidence>
<keyword evidence="6" id="KW-0804">Transcription</keyword>
<keyword evidence="11" id="KW-1185">Reference proteome</keyword>
<dbReference type="AlphaFoldDB" id="A0A5M6CBL8"/>
<sequence>MTTAASALAELPKGTFPLVFSAGLNNQLGIGKKRKKEADEEPIAIRYTFKPASVNQDTPGVYQGRSTGGQVTFDTSNGRQVFDVREEASKPRECVLVYDEEAQSFTLHPLPSTLHLTLNRTASSSSTARRPASQGSSTSSTSIPLARRQVGTREDEEDQSSFSSGDMRHEVSSMVGAVEDTPRPASKKRAKPTASEKERPPPPIAPPALAVPSGNGRATKSGKGLPRKKPLESAPIPVLSAPSRTTTAKGKTKAKAAAAPKATKASATRGKKATAAAAVVEPITPTKYKSAEFIEDSDEEAEEEEEEIDEFANLLGKSLAEADEVRDEEDESEDDDEDEDEDDELGGARLVVRDQGVPIMDDGSEWI</sequence>
<dbReference type="RefSeq" id="XP_031864120.1">
    <property type="nucleotide sequence ID" value="XM_032001230.1"/>
</dbReference>
<dbReference type="Proteomes" id="UP000322225">
    <property type="component" value="Chromosome 5"/>
</dbReference>
<comment type="subcellular location">
    <subcellularLocation>
        <location evidence="1">Nucleus</location>
    </subcellularLocation>
</comment>
<dbReference type="KEGG" id="ksn:43585331"/>
<dbReference type="PANTHER" id="PTHR15970:SF2">
    <property type="entry name" value="ELL-ASSOCIATED FACTOR EAF"/>
    <property type="match status" value="1"/>
</dbReference>
<gene>
    <name evidence="10" type="ORF">CI109_102840</name>
</gene>
<dbReference type="GeneID" id="43585331"/>
<reference evidence="10" key="2">
    <citation type="submission" date="2024-01" db="EMBL/GenBank/DDBJ databases">
        <title>Comparative genomics of Cryptococcus and Kwoniella reveals pathogenesis evolution and contrasting modes of karyotype evolution via chromosome fusion or intercentromeric recombination.</title>
        <authorList>
            <person name="Coelho M.A."/>
            <person name="David-Palma M."/>
            <person name="Shea T."/>
            <person name="Bowers K."/>
            <person name="McGinley-Smith S."/>
            <person name="Mohammad A.W."/>
            <person name="Gnirke A."/>
            <person name="Yurkov A.M."/>
            <person name="Nowrousian M."/>
            <person name="Sun S."/>
            <person name="Cuomo C.A."/>
            <person name="Heitman J."/>
        </authorList>
    </citation>
    <scope>NUCLEOTIDE SEQUENCE</scope>
    <source>
        <strain evidence="10">CBS 12478</strain>
    </source>
</reference>
<feature type="compositionally biased region" description="Acidic residues" evidence="8">
    <location>
        <begin position="321"/>
        <end position="345"/>
    </location>
</feature>